<dbReference type="Pfam" id="PF00176">
    <property type="entry name" value="SNF2-rel_dom"/>
    <property type="match status" value="1"/>
</dbReference>
<dbReference type="InterPro" id="IPR038718">
    <property type="entry name" value="SNF2-like_sf"/>
</dbReference>
<evidence type="ECO:0000256" key="7">
    <source>
        <dbReference type="SAM" id="MobiDB-lite"/>
    </source>
</evidence>
<evidence type="ECO:0000313" key="11">
    <source>
        <dbReference type="Proteomes" id="UP001583177"/>
    </source>
</evidence>
<dbReference type="InterPro" id="IPR013083">
    <property type="entry name" value="Znf_RING/FYVE/PHD"/>
</dbReference>
<dbReference type="Gene3D" id="3.40.50.300">
    <property type="entry name" value="P-loop containing nucleotide triphosphate hydrolases"/>
    <property type="match status" value="2"/>
</dbReference>
<comment type="caution">
    <text evidence="10">The sequence shown here is derived from an EMBL/GenBank/DDBJ whole genome shotgun (WGS) entry which is preliminary data.</text>
</comment>
<evidence type="ECO:0000256" key="4">
    <source>
        <dbReference type="ARBA" id="ARBA00022806"/>
    </source>
</evidence>
<dbReference type="InterPro" id="IPR027417">
    <property type="entry name" value="P-loop_NTPase"/>
</dbReference>
<dbReference type="InterPro" id="IPR001841">
    <property type="entry name" value="Znf_RING"/>
</dbReference>
<feature type="compositionally biased region" description="Basic and acidic residues" evidence="7">
    <location>
        <begin position="145"/>
        <end position="156"/>
    </location>
</feature>
<evidence type="ECO:0000313" key="10">
    <source>
        <dbReference type="EMBL" id="KAL1856527.1"/>
    </source>
</evidence>
<evidence type="ECO:0000256" key="3">
    <source>
        <dbReference type="ARBA" id="ARBA00022801"/>
    </source>
</evidence>
<sequence>MTDTAEQDVSDKEGRNPGVKSVKREPDLQSDRDNHFPMAKASAEKFGGIARPTVVKREFQNEETAQEQSSKALAQHQNGKNHPDSVGTKANVTAAGPESVDVDEQTESKELQDSEATHDTGAVKVDHTATAGPTGTKKTSTGAKRKSETSSNDEPRKKPKTSTSVISKKPRQETLEAVKYISHVNDLILRGKGAKSARDVDVKLPSISKAPKDVQPQLRDLEATGLKLAKAVPAKIKAHVKVLGGVCHSFKDLQPWQNTKDGEPMVEDFKWQVQGMKHPLQSHQLLGASIMITIEKDESQVSGLLLDFMGYGKTVQTIATVVSNPAPSKKRKSPKGRVTSGVRTTLVVCPKSAATQWLEEVKNHTAPQLMAILWTKESETSPDHTLAASFLIVTYDQVRLMFKNSKQPSSLLFATVFHRIVLDEAHKIKNRDSVTFKACMSLKSTHKWCLTGTPIVNGAFELWPYLKFIGHPLVKEFPAFKRDYLGGRGGKTFKGKTQYEELNKLLLPISIMRTPGHHFLGVPLVKLPQEHAETHEVSLSDEEQIILESLRSHIHEYILKKSGGGQSNYFCLFEAFTRYRQYSSAPTLLEGPVKGGLWNLDQLQSMRDEAHEAKCAQTPLIDLFERWVSEPQSDHVAPTGDKKMDAAIAMTTATVCTWCGMLPNDPVMAEGCIHLWCMACVEEWKQICAEAKKEWNCRKCKQPLGELKQHDQNPESEQDGNEKQRSRGDDYNEYQPADEGSTFLQKLDVHPEEPIPLGSKMKRILEQILKWQADAPNDKIIVFQQFIGTSRLLGRLLEDHGISYLYFVGQMSNDQRQKARLVFEQEPEVKVLDPWWNGSVEEQAFGRVNRIGQKKQTHCVHFITKGTIDEVMKRLQQKKSKQKSAIVELEAGKGLTAKTLRKLLDEQSKGPGDCGDGDEESDSEDSDTDGQYGDGDDSDDSDYLD</sequence>
<feature type="region of interest" description="Disordered" evidence="7">
    <location>
        <begin position="1"/>
        <end position="170"/>
    </location>
</feature>
<gene>
    <name evidence="10" type="ORF">Daus18300_010684</name>
</gene>
<dbReference type="InterPro" id="IPR049730">
    <property type="entry name" value="SNF2/RAD54-like_C"/>
</dbReference>
<dbReference type="CDD" id="cd18793">
    <property type="entry name" value="SF2_C_SNF"/>
    <property type="match status" value="1"/>
</dbReference>
<keyword evidence="6" id="KW-0863">Zinc-finger</keyword>
<feature type="domain" description="RING-type" evidence="8">
    <location>
        <begin position="656"/>
        <end position="701"/>
    </location>
</feature>
<dbReference type="Gene3D" id="3.40.50.10810">
    <property type="entry name" value="Tandem AAA-ATPase domain"/>
    <property type="match status" value="1"/>
</dbReference>
<feature type="compositionally biased region" description="Basic and acidic residues" evidence="7">
    <location>
        <begin position="106"/>
        <end position="118"/>
    </location>
</feature>
<feature type="region of interest" description="Disordered" evidence="7">
    <location>
        <begin position="903"/>
        <end position="945"/>
    </location>
</feature>
<dbReference type="PROSITE" id="PS50089">
    <property type="entry name" value="ZF_RING_2"/>
    <property type="match status" value="1"/>
</dbReference>
<keyword evidence="2" id="KW-0547">Nucleotide-binding</keyword>
<keyword evidence="6" id="KW-0862">Zinc</keyword>
<dbReference type="EMBL" id="JAWRVE010000120">
    <property type="protein sequence ID" value="KAL1856527.1"/>
    <property type="molecule type" value="Genomic_DNA"/>
</dbReference>
<feature type="compositionally biased region" description="Basic and acidic residues" evidence="7">
    <location>
        <begin position="22"/>
        <end position="35"/>
    </location>
</feature>
<feature type="compositionally biased region" description="Low complexity" evidence="7">
    <location>
        <begin position="128"/>
        <end position="142"/>
    </location>
</feature>
<protein>
    <recommendedName>
        <fullName evidence="12">Helicase ATP-binding domain-containing protein</fullName>
    </recommendedName>
</protein>
<dbReference type="InterPro" id="IPR050628">
    <property type="entry name" value="SNF2_RAD54_helicase_TF"/>
</dbReference>
<evidence type="ECO:0000256" key="1">
    <source>
        <dbReference type="ARBA" id="ARBA00007025"/>
    </source>
</evidence>
<dbReference type="SUPFAM" id="SSF57850">
    <property type="entry name" value="RING/U-box"/>
    <property type="match status" value="1"/>
</dbReference>
<dbReference type="InterPro" id="IPR000330">
    <property type="entry name" value="SNF2_N"/>
</dbReference>
<name>A0ABR3W9N5_9PEZI</name>
<dbReference type="PROSITE" id="PS51192">
    <property type="entry name" value="HELICASE_ATP_BIND_1"/>
    <property type="match status" value="1"/>
</dbReference>
<feature type="compositionally biased region" description="Polar residues" evidence="7">
    <location>
        <begin position="62"/>
        <end position="80"/>
    </location>
</feature>
<evidence type="ECO:0000256" key="2">
    <source>
        <dbReference type="ARBA" id="ARBA00022741"/>
    </source>
</evidence>
<reference evidence="10 11" key="1">
    <citation type="journal article" date="2024" name="IMA Fungus">
        <title>IMA Genome - F19 : A genome assembly and annotation guide to empower mycologists, including annotated draft genome sequences of Ceratocystis pirilliformis, Diaporthe australafricana, Fusarium ophioides, Paecilomyces lecythidis, and Sporothrix stenoceras.</title>
        <authorList>
            <person name="Aylward J."/>
            <person name="Wilson A.M."/>
            <person name="Visagie C.M."/>
            <person name="Spraker J."/>
            <person name="Barnes I."/>
            <person name="Buitendag C."/>
            <person name="Ceriani C."/>
            <person name="Del Mar Angel L."/>
            <person name="du Plessis D."/>
            <person name="Fuchs T."/>
            <person name="Gasser K."/>
            <person name="Kramer D."/>
            <person name="Li W."/>
            <person name="Munsamy K."/>
            <person name="Piso A."/>
            <person name="Price J.L."/>
            <person name="Sonnekus B."/>
            <person name="Thomas C."/>
            <person name="van der Nest A."/>
            <person name="van Dijk A."/>
            <person name="van Heerden A."/>
            <person name="van Vuuren N."/>
            <person name="Yilmaz N."/>
            <person name="Duong T.A."/>
            <person name="van der Merwe N.A."/>
            <person name="Wingfield M.J."/>
            <person name="Wingfield B.D."/>
        </authorList>
    </citation>
    <scope>NUCLEOTIDE SEQUENCE [LARGE SCALE GENOMIC DNA]</scope>
    <source>
        <strain evidence="10 11">CMW 18300</strain>
    </source>
</reference>
<feature type="compositionally biased region" description="Acidic residues" evidence="7">
    <location>
        <begin position="915"/>
        <end position="945"/>
    </location>
</feature>
<proteinExistence type="inferred from homology"/>
<evidence type="ECO:0000256" key="5">
    <source>
        <dbReference type="ARBA" id="ARBA00022840"/>
    </source>
</evidence>
<keyword evidence="5" id="KW-0067">ATP-binding</keyword>
<keyword evidence="3" id="KW-0378">Hydrolase</keyword>
<evidence type="ECO:0000256" key="6">
    <source>
        <dbReference type="PROSITE-ProRule" id="PRU00175"/>
    </source>
</evidence>
<accession>A0ABR3W9N5</accession>
<keyword evidence="11" id="KW-1185">Reference proteome</keyword>
<feature type="region of interest" description="Disordered" evidence="7">
    <location>
        <begin position="708"/>
        <end position="735"/>
    </location>
</feature>
<comment type="similarity">
    <text evidence="1">Belongs to the SNF2/RAD54 helicase family.</text>
</comment>
<keyword evidence="4" id="KW-0347">Helicase</keyword>
<dbReference type="PANTHER" id="PTHR45626">
    <property type="entry name" value="TRANSCRIPTION TERMINATION FACTOR 2-RELATED"/>
    <property type="match status" value="1"/>
</dbReference>
<dbReference type="Gene3D" id="3.30.40.10">
    <property type="entry name" value="Zinc/RING finger domain, C3HC4 (zinc finger)"/>
    <property type="match status" value="1"/>
</dbReference>
<dbReference type="Proteomes" id="UP001583177">
    <property type="component" value="Unassembled WGS sequence"/>
</dbReference>
<dbReference type="SMART" id="SM00487">
    <property type="entry name" value="DEXDc"/>
    <property type="match status" value="1"/>
</dbReference>
<dbReference type="InterPro" id="IPR014001">
    <property type="entry name" value="Helicase_ATP-bd"/>
</dbReference>
<dbReference type="SUPFAM" id="SSF52540">
    <property type="entry name" value="P-loop containing nucleoside triphosphate hydrolases"/>
    <property type="match status" value="2"/>
</dbReference>
<dbReference type="CDD" id="cd18008">
    <property type="entry name" value="DEXDc_SHPRH-like"/>
    <property type="match status" value="1"/>
</dbReference>
<keyword evidence="6" id="KW-0479">Metal-binding</keyword>
<evidence type="ECO:0000259" key="9">
    <source>
        <dbReference type="PROSITE" id="PS51192"/>
    </source>
</evidence>
<feature type="domain" description="Helicase ATP-binding" evidence="9">
    <location>
        <begin position="294"/>
        <end position="472"/>
    </location>
</feature>
<dbReference type="PANTHER" id="PTHR45626:SF17">
    <property type="entry name" value="HELICASE-LIKE TRANSCRIPTION FACTOR"/>
    <property type="match status" value="1"/>
</dbReference>
<evidence type="ECO:0000259" key="8">
    <source>
        <dbReference type="PROSITE" id="PS50089"/>
    </source>
</evidence>
<organism evidence="10 11">
    <name type="scientific">Diaporthe australafricana</name>
    <dbReference type="NCBI Taxonomy" id="127596"/>
    <lineage>
        <taxon>Eukaryota</taxon>
        <taxon>Fungi</taxon>
        <taxon>Dikarya</taxon>
        <taxon>Ascomycota</taxon>
        <taxon>Pezizomycotina</taxon>
        <taxon>Sordariomycetes</taxon>
        <taxon>Sordariomycetidae</taxon>
        <taxon>Diaporthales</taxon>
        <taxon>Diaporthaceae</taxon>
        <taxon>Diaporthe</taxon>
    </lineage>
</organism>
<evidence type="ECO:0008006" key="12">
    <source>
        <dbReference type="Google" id="ProtNLM"/>
    </source>
</evidence>
<feature type="compositionally biased region" description="Basic and acidic residues" evidence="7">
    <location>
        <begin position="720"/>
        <end position="730"/>
    </location>
</feature>